<dbReference type="InterPro" id="IPR000795">
    <property type="entry name" value="T_Tr_GTP-bd_dom"/>
</dbReference>
<evidence type="ECO:0000256" key="1">
    <source>
        <dbReference type="ARBA" id="ARBA00022741"/>
    </source>
</evidence>
<proteinExistence type="predicted"/>
<dbReference type="PANTHER" id="PTHR43261:SF7">
    <property type="entry name" value="ELONGATION FACTOR G-LIKE PROTEIN"/>
    <property type="match status" value="1"/>
</dbReference>
<name>A0A2A4SUH4_9DELT</name>
<dbReference type="CDD" id="cd01434">
    <property type="entry name" value="EFG_mtEFG1_IV"/>
    <property type="match status" value="1"/>
</dbReference>
<evidence type="ECO:0000256" key="2">
    <source>
        <dbReference type="ARBA" id="ARBA00023134"/>
    </source>
</evidence>
<dbReference type="InterPro" id="IPR020568">
    <property type="entry name" value="Ribosomal_Su5_D2-typ_SF"/>
</dbReference>
<dbReference type="PANTHER" id="PTHR43261">
    <property type="entry name" value="TRANSLATION ELONGATION FACTOR G-RELATED"/>
    <property type="match status" value="1"/>
</dbReference>
<sequence length="682" mass="75783">MNSSTVVKNVCNVAVVGRDTVGKSKVIEGLLKLQPGTDSTIIESSEEESRGYTIYNRFYRYESPEARITLIDTPGNTNFLPKVKTALYIAGTALFVVSGTGISDSSMRVWESVVSQDSPRAIFINMLDLPEANFENTLHDIELKLSLKPLVLFIPWSDDGKLVGVIDVLKEQLILGQGRKPKIQELPLTSQEEVTFYRESTVEQLAELDEELMELYIEGKPLPVPLLEQVLTQSVLQRKVTPILVGAAKAEVGTLALKLFMEQHFPAYHKHSSWVGVIPEAGSTEYVERKPIASEPFSAISFKTIHDRYAGKLSYLLVLSGSLGKGAKILNSSTHEKFVVGRINYIHGEKLKEMEMAGPGDIILLEKMEEISSNQTFCDPAHPVLFDPMPRLIPHCTFRLVIPEKVKEERVLTALQRCIAEDPSYRLHKNNETGEMLLSGMGVMHLQVLQEYLEKNYDVEISLELPEIAYHETISATVNVEGKHKKQTGGHGQFGVVKITIEPLPRGGGFEFINKIVGGSIPRQFISSVEKGVIEALQKGHLGFPVVDVKVTLNDGAFHNVDSSDYSFQAAGIQAIRKALPEAKPTLLEPIMEVEIDVPEHAMGRISKDIASRRGRIQGYEPREFTNVVTAAIPLSELQNYTPVLREMTHGLGMYDMNLKQYEVLSSHLASKVLAKRNKNAS</sequence>
<protein>
    <submittedName>
        <fullName evidence="5">Uncharacterized protein</fullName>
    </submittedName>
</protein>
<dbReference type="InterPro" id="IPR053905">
    <property type="entry name" value="EF-G-like_DII"/>
</dbReference>
<dbReference type="EMBL" id="NVSR01000119">
    <property type="protein sequence ID" value="PCI24739.1"/>
    <property type="molecule type" value="Genomic_DNA"/>
</dbReference>
<dbReference type="CDD" id="cd03713">
    <property type="entry name" value="EFG_mtEFG_C"/>
    <property type="match status" value="1"/>
</dbReference>
<dbReference type="SUPFAM" id="SSF54980">
    <property type="entry name" value="EF-G C-terminal domain-like"/>
    <property type="match status" value="2"/>
</dbReference>
<dbReference type="Gene3D" id="3.30.230.10">
    <property type="match status" value="1"/>
</dbReference>
<feature type="domain" description="Elongation factor EFG" evidence="3">
    <location>
        <begin position="586"/>
        <end position="673"/>
    </location>
</feature>
<dbReference type="SMART" id="SM00889">
    <property type="entry name" value="EFG_IV"/>
    <property type="match status" value="1"/>
</dbReference>
<dbReference type="InterPro" id="IPR027417">
    <property type="entry name" value="P-loop_NTPase"/>
</dbReference>
<dbReference type="Pfam" id="PF22042">
    <property type="entry name" value="EF-G_D2"/>
    <property type="match status" value="1"/>
</dbReference>
<dbReference type="Proteomes" id="UP000218113">
    <property type="component" value="Unassembled WGS sequence"/>
</dbReference>
<dbReference type="FunFam" id="3.30.70.240:FF:000001">
    <property type="entry name" value="Elongation factor G"/>
    <property type="match status" value="1"/>
</dbReference>
<comment type="caution">
    <text evidence="5">The sequence shown here is derived from an EMBL/GenBank/DDBJ whole genome shotgun (WGS) entry which is preliminary data.</text>
</comment>
<dbReference type="Gene3D" id="3.30.70.240">
    <property type="match status" value="1"/>
</dbReference>
<dbReference type="InterPro" id="IPR035649">
    <property type="entry name" value="EFG_V"/>
</dbReference>
<dbReference type="GO" id="GO:0032790">
    <property type="term" value="P:ribosome disassembly"/>
    <property type="evidence" value="ECO:0007669"/>
    <property type="project" value="TreeGrafter"/>
</dbReference>
<dbReference type="SUPFAM" id="SSF50447">
    <property type="entry name" value="Translation proteins"/>
    <property type="match status" value="1"/>
</dbReference>
<dbReference type="Pfam" id="PF00679">
    <property type="entry name" value="EFG_C"/>
    <property type="match status" value="1"/>
</dbReference>
<dbReference type="GO" id="GO:0003924">
    <property type="term" value="F:GTPase activity"/>
    <property type="evidence" value="ECO:0007669"/>
    <property type="project" value="InterPro"/>
</dbReference>
<dbReference type="SUPFAM" id="SSF54211">
    <property type="entry name" value="Ribosomal protein S5 domain 2-like"/>
    <property type="match status" value="1"/>
</dbReference>
<organism evidence="5 6">
    <name type="scientific">SAR324 cluster bacterium</name>
    <dbReference type="NCBI Taxonomy" id="2024889"/>
    <lineage>
        <taxon>Bacteria</taxon>
        <taxon>Deltaproteobacteria</taxon>
        <taxon>SAR324 cluster</taxon>
    </lineage>
</organism>
<dbReference type="Pfam" id="PF00009">
    <property type="entry name" value="GTP_EFTU"/>
    <property type="match status" value="1"/>
</dbReference>
<dbReference type="InterPro" id="IPR041095">
    <property type="entry name" value="EFG_II"/>
</dbReference>
<dbReference type="NCBIfam" id="NF009381">
    <property type="entry name" value="PRK12740.1-5"/>
    <property type="match status" value="1"/>
</dbReference>
<feature type="domain" description="Translation elongation factor EFG/EF2" evidence="4">
    <location>
        <begin position="467"/>
        <end position="584"/>
    </location>
</feature>
<dbReference type="InterPro" id="IPR009000">
    <property type="entry name" value="Transl_B-barrel_sf"/>
</dbReference>
<evidence type="ECO:0000259" key="3">
    <source>
        <dbReference type="SMART" id="SM00838"/>
    </source>
</evidence>
<accession>A0A2A4SUH4</accession>
<dbReference type="GO" id="GO:0003746">
    <property type="term" value="F:translation elongation factor activity"/>
    <property type="evidence" value="ECO:0007669"/>
    <property type="project" value="InterPro"/>
</dbReference>
<evidence type="ECO:0000313" key="5">
    <source>
        <dbReference type="EMBL" id="PCI24739.1"/>
    </source>
</evidence>
<dbReference type="Gene3D" id="3.40.50.300">
    <property type="entry name" value="P-loop containing nucleotide triphosphate hydrolases"/>
    <property type="match status" value="1"/>
</dbReference>
<dbReference type="InterPro" id="IPR005517">
    <property type="entry name" value="Transl_elong_EFG/EF2_IV"/>
</dbReference>
<evidence type="ECO:0000313" key="6">
    <source>
        <dbReference type="Proteomes" id="UP000218113"/>
    </source>
</evidence>
<reference evidence="6" key="1">
    <citation type="submission" date="2017-08" db="EMBL/GenBank/DDBJ databases">
        <title>A dynamic microbial community with high functional redundancy inhabits the cold, oxic subseafloor aquifer.</title>
        <authorList>
            <person name="Tully B.J."/>
            <person name="Wheat C.G."/>
            <person name="Glazer B.T."/>
            <person name="Huber J.A."/>
        </authorList>
    </citation>
    <scope>NUCLEOTIDE SEQUENCE [LARGE SCALE GENOMIC DNA]</scope>
</reference>
<dbReference type="Pfam" id="PF14492">
    <property type="entry name" value="EFG_III"/>
    <property type="match status" value="1"/>
</dbReference>
<dbReference type="Gene3D" id="3.30.70.870">
    <property type="entry name" value="Elongation Factor G (Translational Gtpase), domain 3"/>
    <property type="match status" value="1"/>
</dbReference>
<dbReference type="GO" id="GO:0005525">
    <property type="term" value="F:GTP binding"/>
    <property type="evidence" value="ECO:0007669"/>
    <property type="project" value="UniProtKB-KW"/>
</dbReference>
<dbReference type="Gene3D" id="2.40.30.10">
    <property type="entry name" value="Translation factors"/>
    <property type="match status" value="1"/>
</dbReference>
<dbReference type="AlphaFoldDB" id="A0A2A4SUH4"/>
<evidence type="ECO:0000259" key="4">
    <source>
        <dbReference type="SMART" id="SM00889"/>
    </source>
</evidence>
<dbReference type="InterPro" id="IPR035647">
    <property type="entry name" value="EFG_III/V"/>
</dbReference>
<dbReference type="Pfam" id="PF03764">
    <property type="entry name" value="EFG_IV"/>
    <property type="match status" value="1"/>
</dbReference>
<dbReference type="InterPro" id="IPR047872">
    <property type="entry name" value="EFG_IV"/>
</dbReference>
<dbReference type="FunFam" id="3.30.230.10:FF:000003">
    <property type="entry name" value="Elongation factor G"/>
    <property type="match status" value="1"/>
</dbReference>
<dbReference type="SMART" id="SM00838">
    <property type="entry name" value="EFG_C"/>
    <property type="match status" value="1"/>
</dbReference>
<dbReference type="InterPro" id="IPR000640">
    <property type="entry name" value="EFG_V-like"/>
</dbReference>
<keyword evidence="2" id="KW-0342">GTP-binding</keyword>
<dbReference type="InterPro" id="IPR014721">
    <property type="entry name" value="Ribsml_uS5_D2-typ_fold_subgr"/>
</dbReference>
<gene>
    <name evidence="5" type="ORF">COB67_11375</name>
</gene>
<keyword evidence="1" id="KW-0547">Nucleotide-binding</keyword>
<dbReference type="SUPFAM" id="SSF52540">
    <property type="entry name" value="P-loop containing nucleoside triphosphate hydrolases"/>
    <property type="match status" value="1"/>
</dbReference>